<evidence type="ECO:0000313" key="1">
    <source>
        <dbReference type="EMBL" id="MPC18786.1"/>
    </source>
</evidence>
<accession>A0A5B7DCH3</accession>
<dbReference type="EMBL" id="VSRR010000710">
    <property type="protein sequence ID" value="MPC18786.1"/>
    <property type="molecule type" value="Genomic_DNA"/>
</dbReference>
<name>A0A5B7DCH3_PORTR</name>
<proteinExistence type="predicted"/>
<keyword evidence="2" id="KW-1185">Reference proteome</keyword>
<dbReference type="AlphaFoldDB" id="A0A5B7DCH3"/>
<sequence>MSSSSDNVEAWLLFFWCTGRVNRKENDCGYVPG</sequence>
<evidence type="ECO:0000313" key="2">
    <source>
        <dbReference type="Proteomes" id="UP000324222"/>
    </source>
</evidence>
<dbReference type="Proteomes" id="UP000324222">
    <property type="component" value="Unassembled WGS sequence"/>
</dbReference>
<protein>
    <submittedName>
        <fullName evidence="1">Uncharacterized protein</fullName>
    </submittedName>
</protein>
<gene>
    <name evidence="1" type="ORF">E2C01_011679</name>
</gene>
<organism evidence="1 2">
    <name type="scientific">Portunus trituberculatus</name>
    <name type="common">Swimming crab</name>
    <name type="synonym">Neptunus trituberculatus</name>
    <dbReference type="NCBI Taxonomy" id="210409"/>
    <lineage>
        <taxon>Eukaryota</taxon>
        <taxon>Metazoa</taxon>
        <taxon>Ecdysozoa</taxon>
        <taxon>Arthropoda</taxon>
        <taxon>Crustacea</taxon>
        <taxon>Multicrustacea</taxon>
        <taxon>Malacostraca</taxon>
        <taxon>Eumalacostraca</taxon>
        <taxon>Eucarida</taxon>
        <taxon>Decapoda</taxon>
        <taxon>Pleocyemata</taxon>
        <taxon>Brachyura</taxon>
        <taxon>Eubrachyura</taxon>
        <taxon>Portunoidea</taxon>
        <taxon>Portunidae</taxon>
        <taxon>Portuninae</taxon>
        <taxon>Portunus</taxon>
    </lineage>
</organism>
<reference evidence="1 2" key="1">
    <citation type="submission" date="2019-05" db="EMBL/GenBank/DDBJ databases">
        <title>Another draft genome of Portunus trituberculatus and its Hox gene families provides insights of decapod evolution.</title>
        <authorList>
            <person name="Jeong J.-H."/>
            <person name="Song I."/>
            <person name="Kim S."/>
            <person name="Choi T."/>
            <person name="Kim D."/>
            <person name="Ryu S."/>
            <person name="Kim W."/>
        </authorList>
    </citation>
    <scope>NUCLEOTIDE SEQUENCE [LARGE SCALE GENOMIC DNA]</scope>
    <source>
        <tissue evidence="1">Muscle</tissue>
    </source>
</reference>
<comment type="caution">
    <text evidence="1">The sequence shown here is derived from an EMBL/GenBank/DDBJ whole genome shotgun (WGS) entry which is preliminary data.</text>
</comment>